<proteinExistence type="predicted"/>
<sequence length="549" mass="63448">MKGIRLFLAIGVLFLTLNQLSIESQTSPKGDMEKVFEQVDFNSIYYPERARVQFDSVMYYMDTKQMVDYEGYISYMKAKFYYNDMEVDSSLTHVERALAYFTKRENKPWSARCQFILGNIAESSGLYEQAKINFYEAIRLGDVNDKITIGAAYIGIGRCKRALEESFTEESAMGISLLSEVSQVEVRLYADFMKQYFRLKEKDASVKLSSIAKEYVERKLYDRAVSAYKVLASSYHGRLQYDSAHFYCDRAIEISESNNVGKLILPAMYQFKGMLYFKQNKLNTADAYFRKSLTLYRSNHQPNRMSYVYNYLHQIDKARGDYLKAYEDLEAYIELVEKTSSAEKVRLAKVLEINNKVELMKSQLVQLKVEKKASEFMLYLVLIITVVLLSGVGVYVYMYQKSKKAKIDELNKEFHNLLIGIGEKQLLQHRLSSTNKNRVVGSGGSELFRDMDGYKNLDNTGLSDNFDSCYLETINLFTEAFPQLTKTEIRYAVMICLRLPMEIIAKVQSVQPASVRKAKQRIRAKLNVVDSLEDYLQEFREKQISNLAG</sequence>
<dbReference type="Proteomes" id="UP000019402">
    <property type="component" value="Unassembled WGS sequence"/>
</dbReference>
<protein>
    <submittedName>
        <fullName evidence="3">Putative ATPase</fullName>
    </submittedName>
</protein>
<reference evidence="3 4" key="1">
    <citation type="journal article" date="2014" name="Genome Announc.">
        <title>Draft Genome Sequence of Cytophaga fermentans JCM 21142T, a Facultative Anaerobe Isolated from Marine Mud.</title>
        <authorList>
            <person name="Starns D."/>
            <person name="Oshima K."/>
            <person name="Suda W."/>
            <person name="Iino T."/>
            <person name="Yuki M."/>
            <person name="Inoue J."/>
            <person name="Kitamura K."/>
            <person name="Iida T."/>
            <person name="Darby A."/>
            <person name="Hattori M."/>
            <person name="Ohkuma M."/>
        </authorList>
    </citation>
    <scope>NUCLEOTIDE SEQUENCE [LARGE SCALE GENOMIC DNA]</scope>
    <source>
        <strain evidence="3 4">JCM 21142</strain>
    </source>
</reference>
<organism evidence="3 4">
    <name type="scientific">Saccharicrinis fermentans DSM 9555 = JCM 21142</name>
    <dbReference type="NCBI Taxonomy" id="869213"/>
    <lineage>
        <taxon>Bacteria</taxon>
        <taxon>Pseudomonadati</taxon>
        <taxon>Bacteroidota</taxon>
        <taxon>Bacteroidia</taxon>
        <taxon>Marinilabiliales</taxon>
        <taxon>Marinilabiliaceae</taxon>
        <taxon>Saccharicrinis</taxon>
    </lineage>
</organism>
<evidence type="ECO:0000313" key="3">
    <source>
        <dbReference type="EMBL" id="GAF04723.1"/>
    </source>
</evidence>
<evidence type="ECO:0000256" key="1">
    <source>
        <dbReference type="PROSITE-ProRule" id="PRU00339"/>
    </source>
</evidence>
<accession>W7YAV0</accession>
<dbReference type="PROSITE" id="PS50005">
    <property type="entry name" value="TPR"/>
    <property type="match status" value="1"/>
</dbReference>
<dbReference type="EMBL" id="BAMD01000054">
    <property type="protein sequence ID" value="GAF04723.1"/>
    <property type="molecule type" value="Genomic_DNA"/>
</dbReference>
<dbReference type="RefSeq" id="WP_027472060.1">
    <property type="nucleotide sequence ID" value="NZ_BAMD01000054.1"/>
</dbReference>
<comment type="caution">
    <text evidence="3">The sequence shown here is derived from an EMBL/GenBank/DDBJ whole genome shotgun (WGS) entry which is preliminary data.</text>
</comment>
<evidence type="ECO:0000256" key="2">
    <source>
        <dbReference type="SAM" id="Phobius"/>
    </source>
</evidence>
<dbReference type="STRING" id="869213.GCA_000517085_02457"/>
<dbReference type="InterPro" id="IPR019734">
    <property type="entry name" value="TPR_rpt"/>
</dbReference>
<keyword evidence="1" id="KW-0802">TPR repeat</keyword>
<dbReference type="AlphaFoldDB" id="W7YAV0"/>
<dbReference type="Pfam" id="PF13181">
    <property type="entry name" value="TPR_8"/>
    <property type="match status" value="1"/>
</dbReference>
<feature type="transmembrane region" description="Helical" evidence="2">
    <location>
        <begin position="376"/>
        <end position="397"/>
    </location>
</feature>
<dbReference type="Gene3D" id="1.25.40.10">
    <property type="entry name" value="Tetratricopeptide repeat domain"/>
    <property type="match status" value="2"/>
</dbReference>
<feature type="repeat" description="TPR" evidence="1">
    <location>
        <begin position="266"/>
        <end position="299"/>
    </location>
</feature>
<evidence type="ECO:0000313" key="4">
    <source>
        <dbReference type="Proteomes" id="UP000019402"/>
    </source>
</evidence>
<keyword evidence="4" id="KW-1185">Reference proteome</keyword>
<keyword evidence="2" id="KW-0812">Transmembrane</keyword>
<keyword evidence="2" id="KW-0472">Membrane</keyword>
<gene>
    <name evidence="3" type="ORF">JCM21142_93440</name>
</gene>
<dbReference type="InterPro" id="IPR011990">
    <property type="entry name" value="TPR-like_helical_dom_sf"/>
</dbReference>
<dbReference type="OrthoDB" id="1113354at2"/>
<name>W7YAV0_9BACT</name>
<dbReference type="SMART" id="SM00028">
    <property type="entry name" value="TPR"/>
    <property type="match status" value="3"/>
</dbReference>
<keyword evidence="2" id="KW-1133">Transmembrane helix</keyword>
<dbReference type="SUPFAM" id="SSF48452">
    <property type="entry name" value="TPR-like"/>
    <property type="match status" value="2"/>
</dbReference>